<dbReference type="CDD" id="cd01712">
    <property type="entry name" value="PPase_ThiI"/>
    <property type="match status" value="1"/>
</dbReference>
<accession>A0A926DL56</accession>
<comment type="subcellular location">
    <subcellularLocation>
        <location evidence="1 19">Cytoplasm</location>
    </subcellularLocation>
</comment>
<dbReference type="InterPro" id="IPR050102">
    <property type="entry name" value="tRNA_sulfurtransferase_ThiI"/>
</dbReference>
<keyword evidence="4 19" id="KW-0820">tRNA-binding</keyword>
<evidence type="ECO:0000256" key="8">
    <source>
        <dbReference type="ARBA" id="ARBA00022884"/>
    </source>
</evidence>
<dbReference type="Pfam" id="PF02926">
    <property type="entry name" value="THUMP"/>
    <property type="match status" value="1"/>
</dbReference>
<feature type="binding site" evidence="19">
    <location>
        <begin position="211"/>
        <end position="212"/>
    </location>
    <ligand>
        <name>ATP</name>
        <dbReference type="ChEBI" id="CHEBI:30616"/>
    </ligand>
</feature>
<dbReference type="InterPro" id="IPR004114">
    <property type="entry name" value="THUMP_dom"/>
</dbReference>
<dbReference type="CDD" id="cd11716">
    <property type="entry name" value="THUMP_ThiI"/>
    <property type="match status" value="1"/>
</dbReference>
<protein>
    <recommendedName>
        <fullName evidence="15 19">Probable tRNA sulfurtransferase</fullName>
        <ecNumber evidence="14 19">2.8.1.4</ecNumber>
    </recommendedName>
    <alternativeName>
        <fullName evidence="16 19">Sulfur carrier protein ThiS sulfurtransferase</fullName>
    </alternativeName>
    <alternativeName>
        <fullName evidence="17 19">Thiamine biosynthesis protein ThiI</fullName>
    </alternativeName>
    <alternativeName>
        <fullName evidence="18 19">tRNA 4-thiouridine synthase</fullName>
    </alternativeName>
</protein>
<dbReference type="InterPro" id="IPR049961">
    <property type="entry name" value="ThiI_N"/>
</dbReference>
<dbReference type="SUPFAM" id="SSF52402">
    <property type="entry name" value="Adenine nucleotide alpha hydrolases-like"/>
    <property type="match status" value="1"/>
</dbReference>
<dbReference type="SUPFAM" id="SSF143437">
    <property type="entry name" value="THUMP domain-like"/>
    <property type="match status" value="1"/>
</dbReference>
<dbReference type="Pfam" id="PF22025">
    <property type="entry name" value="ThiI_fer"/>
    <property type="match status" value="1"/>
</dbReference>
<dbReference type="GO" id="GO:0052837">
    <property type="term" value="P:thiazole biosynthetic process"/>
    <property type="evidence" value="ECO:0007669"/>
    <property type="project" value="TreeGrafter"/>
</dbReference>
<dbReference type="NCBIfam" id="TIGR00342">
    <property type="entry name" value="tRNA uracil 4-sulfurtransferase ThiI"/>
    <property type="match status" value="1"/>
</dbReference>
<dbReference type="InterPro" id="IPR054173">
    <property type="entry name" value="ThiI_fer"/>
</dbReference>
<name>A0A926DL56_9FIRM</name>
<comment type="function">
    <text evidence="12 19">Catalyzes the ATP-dependent transfer of a sulfur to tRNA to produce 4-thiouridine in position 8 of tRNAs, which functions as a near-UV photosensor. Also catalyzes the transfer of sulfur to the sulfur carrier protein ThiS, forming ThiS-thiocarboxylate. This is a step in the synthesis of thiazole, in the thiamine biosynthesis pathway. The sulfur is donated as persulfide by IscS.</text>
</comment>
<dbReference type="GO" id="GO:0004810">
    <property type="term" value="F:CCA tRNA nucleotidyltransferase activity"/>
    <property type="evidence" value="ECO:0007669"/>
    <property type="project" value="InterPro"/>
</dbReference>
<gene>
    <name evidence="19 21" type="primary">thiI</name>
    <name evidence="21" type="ORF">H8693_09245</name>
</gene>
<comment type="pathway">
    <text evidence="2 19">Cofactor biosynthesis; thiamine diphosphate biosynthesis.</text>
</comment>
<dbReference type="Pfam" id="PF02568">
    <property type="entry name" value="ThiI"/>
    <property type="match status" value="1"/>
</dbReference>
<evidence type="ECO:0000256" key="1">
    <source>
        <dbReference type="ARBA" id="ARBA00004496"/>
    </source>
</evidence>
<dbReference type="HAMAP" id="MF_00021">
    <property type="entry name" value="ThiI"/>
    <property type="match status" value="1"/>
</dbReference>
<dbReference type="GO" id="GO:0002937">
    <property type="term" value="P:tRNA 4-thiouridine biosynthesis"/>
    <property type="evidence" value="ECO:0007669"/>
    <property type="project" value="TreeGrafter"/>
</dbReference>
<dbReference type="GO" id="GO:0000049">
    <property type="term" value="F:tRNA binding"/>
    <property type="evidence" value="ECO:0007669"/>
    <property type="project" value="UniProtKB-UniRule"/>
</dbReference>
<proteinExistence type="inferred from homology"/>
<dbReference type="GO" id="GO:0005524">
    <property type="term" value="F:ATP binding"/>
    <property type="evidence" value="ECO:0007669"/>
    <property type="project" value="UniProtKB-UniRule"/>
</dbReference>
<dbReference type="GO" id="GO:0009229">
    <property type="term" value="P:thiamine diphosphate biosynthetic process"/>
    <property type="evidence" value="ECO:0007669"/>
    <property type="project" value="UniProtKB-UniRule"/>
</dbReference>
<keyword evidence="6 19" id="KW-0547">Nucleotide-binding</keyword>
<dbReference type="Proteomes" id="UP000617951">
    <property type="component" value="Unassembled WGS sequence"/>
</dbReference>
<dbReference type="InterPro" id="IPR020536">
    <property type="entry name" value="ThiI_AANH"/>
</dbReference>
<feature type="binding site" evidence="19">
    <location>
        <position position="268"/>
    </location>
    <ligand>
        <name>ATP</name>
        <dbReference type="ChEBI" id="CHEBI:30616"/>
    </ligand>
</feature>
<comment type="similarity">
    <text evidence="13 19">Belongs to the ThiI family.</text>
</comment>
<evidence type="ECO:0000256" key="10">
    <source>
        <dbReference type="ARBA" id="ARBA00050570"/>
    </source>
</evidence>
<dbReference type="AlphaFoldDB" id="A0A926DL56"/>
<feature type="domain" description="THUMP" evidence="20">
    <location>
        <begin position="60"/>
        <end position="168"/>
    </location>
</feature>
<dbReference type="GO" id="GO:0005829">
    <property type="term" value="C:cytosol"/>
    <property type="evidence" value="ECO:0007669"/>
    <property type="project" value="TreeGrafter"/>
</dbReference>
<evidence type="ECO:0000256" key="15">
    <source>
        <dbReference type="ARBA" id="ARBA00071867"/>
    </source>
</evidence>
<feature type="binding site" evidence="19">
    <location>
        <position position="290"/>
    </location>
    <ligand>
        <name>ATP</name>
        <dbReference type="ChEBI" id="CHEBI:30616"/>
    </ligand>
</feature>
<evidence type="ECO:0000259" key="20">
    <source>
        <dbReference type="PROSITE" id="PS51165"/>
    </source>
</evidence>
<keyword evidence="8 19" id="KW-0694">RNA-binding</keyword>
<evidence type="ECO:0000256" key="13">
    <source>
        <dbReference type="ARBA" id="ARBA00061472"/>
    </source>
</evidence>
<evidence type="ECO:0000256" key="11">
    <source>
        <dbReference type="ARBA" id="ARBA00052330"/>
    </source>
</evidence>
<dbReference type="SMART" id="SM00981">
    <property type="entry name" value="THUMP"/>
    <property type="match status" value="1"/>
</dbReference>
<sequence>MAATVLLVRYGEIHLKGANRPFFESLLVKAMRRAVEPFSGKVSRGDGRYYVHGVAEEQTGEAIQALTRVFGIYSVSPALEVEKDKQVMYETAAEEMKRYMQKHNLAGATFKVEVKRADKRYPMKSMEVAADAGGYILEHVEGLRVDVHNPQVRVFLEIREQAYVYVDIIKGQGGMPLGSNGKAALLLSGGIDSPVAGYMVAKRGVLIEAVHYHSFPYTSERAKEKVIELARILSAYTGPIRLHIVSFTEIQMQIYEKCPEEQLTVLMRRFMMRIAERIAKENGCQALITGESIGQVASQTIESLHVTNSAVELPVFRPLIGMDKIEIMERAEKIGTYETSIEPYEDCCTVFVPKHPVTRPSLEKIEKSEGLLDGEGLIARAMETVETITVG</sequence>
<keyword evidence="7 19" id="KW-0067">ATP-binding</keyword>
<evidence type="ECO:0000256" key="19">
    <source>
        <dbReference type="HAMAP-Rule" id="MF_00021"/>
    </source>
</evidence>
<evidence type="ECO:0000256" key="5">
    <source>
        <dbReference type="ARBA" id="ARBA00022679"/>
    </source>
</evidence>
<dbReference type="Gene3D" id="3.30.2130.30">
    <property type="match status" value="1"/>
</dbReference>
<evidence type="ECO:0000313" key="22">
    <source>
        <dbReference type="Proteomes" id="UP000617951"/>
    </source>
</evidence>
<evidence type="ECO:0000256" key="7">
    <source>
        <dbReference type="ARBA" id="ARBA00022840"/>
    </source>
</evidence>
<reference evidence="21" key="1">
    <citation type="submission" date="2020-08" db="EMBL/GenBank/DDBJ databases">
        <title>Genome public.</title>
        <authorList>
            <person name="Liu C."/>
            <person name="Sun Q."/>
        </authorList>
    </citation>
    <scope>NUCLEOTIDE SEQUENCE</scope>
    <source>
        <strain evidence="21">NSJ-63</strain>
    </source>
</reference>
<evidence type="ECO:0000256" key="18">
    <source>
        <dbReference type="ARBA" id="ARBA00080570"/>
    </source>
</evidence>
<evidence type="ECO:0000256" key="14">
    <source>
        <dbReference type="ARBA" id="ARBA00066827"/>
    </source>
</evidence>
<dbReference type="EC" id="2.8.1.4" evidence="14 19"/>
<comment type="catalytic activity">
    <reaction evidence="11 19">
        <text>[ThiS sulfur-carrier protein]-C-terminal Gly-Gly-AMP + S-sulfanyl-L-cysteinyl-[cysteine desulfurase] + AH2 = [ThiS sulfur-carrier protein]-C-terminal-Gly-aminoethanethioate + L-cysteinyl-[cysteine desulfurase] + A + AMP + 2 H(+)</text>
        <dbReference type="Rhea" id="RHEA:43340"/>
        <dbReference type="Rhea" id="RHEA-COMP:12157"/>
        <dbReference type="Rhea" id="RHEA-COMP:12158"/>
        <dbReference type="Rhea" id="RHEA-COMP:12910"/>
        <dbReference type="Rhea" id="RHEA-COMP:19908"/>
        <dbReference type="ChEBI" id="CHEBI:13193"/>
        <dbReference type="ChEBI" id="CHEBI:15378"/>
        <dbReference type="ChEBI" id="CHEBI:17499"/>
        <dbReference type="ChEBI" id="CHEBI:29950"/>
        <dbReference type="ChEBI" id="CHEBI:61963"/>
        <dbReference type="ChEBI" id="CHEBI:90618"/>
        <dbReference type="ChEBI" id="CHEBI:232372"/>
        <dbReference type="ChEBI" id="CHEBI:456215"/>
    </reaction>
</comment>
<dbReference type="FunFam" id="3.40.50.620:FF:000053">
    <property type="entry name" value="Probable tRNA sulfurtransferase"/>
    <property type="match status" value="1"/>
</dbReference>
<organism evidence="21 22">
    <name type="scientific">Guopingia tenuis</name>
    <dbReference type="NCBI Taxonomy" id="2763656"/>
    <lineage>
        <taxon>Bacteria</taxon>
        <taxon>Bacillati</taxon>
        <taxon>Bacillota</taxon>
        <taxon>Clostridia</taxon>
        <taxon>Christensenellales</taxon>
        <taxon>Christensenellaceae</taxon>
        <taxon>Guopingia</taxon>
    </lineage>
</organism>
<comment type="catalytic activity">
    <reaction evidence="10 19">
        <text>[ThiI sulfur-carrier protein]-S-sulfanyl-L-cysteine + a uridine in tRNA + 2 reduced [2Fe-2S]-[ferredoxin] + ATP + H(+) = [ThiI sulfur-carrier protein]-L-cysteine + a 4-thiouridine in tRNA + 2 oxidized [2Fe-2S]-[ferredoxin] + AMP + diphosphate</text>
        <dbReference type="Rhea" id="RHEA:24176"/>
        <dbReference type="Rhea" id="RHEA-COMP:10000"/>
        <dbReference type="Rhea" id="RHEA-COMP:10001"/>
        <dbReference type="Rhea" id="RHEA-COMP:13337"/>
        <dbReference type="Rhea" id="RHEA-COMP:13338"/>
        <dbReference type="Rhea" id="RHEA-COMP:13339"/>
        <dbReference type="Rhea" id="RHEA-COMP:13340"/>
        <dbReference type="ChEBI" id="CHEBI:15378"/>
        <dbReference type="ChEBI" id="CHEBI:29950"/>
        <dbReference type="ChEBI" id="CHEBI:30616"/>
        <dbReference type="ChEBI" id="CHEBI:33019"/>
        <dbReference type="ChEBI" id="CHEBI:33737"/>
        <dbReference type="ChEBI" id="CHEBI:33738"/>
        <dbReference type="ChEBI" id="CHEBI:61963"/>
        <dbReference type="ChEBI" id="CHEBI:65315"/>
        <dbReference type="ChEBI" id="CHEBI:136798"/>
        <dbReference type="ChEBI" id="CHEBI:456215"/>
        <dbReference type="EC" id="2.8.1.4"/>
    </reaction>
</comment>
<evidence type="ECO:0000256" key="12">
    <source>
        <dbReference type="ARBA" id="ARBA00058382"/>
    </source>
</evidence>
<dbReference type="GO" id="GO:0009228">
    <property type="term" value="P:thiamine biosynthetic process"/>
    <property type="evidence" value="ECO:0007669"/>
    <property type="project" value="UniProtKB-KW"/>
</dbReference>
<evidence type="ECO:0000256" key="3">
    <source>
        <dbReference type="ARBA" id="ARBA00022490"/>
    </source>
</evidence>
<dbReference type="RefSeq" id="WP_249280736.1">
    <property type="nucleotide sequence ID" value="NZ_JACRSS010000005.1"/>
</dbReference>
<feature type="binding site" evidence="19">
    <location>
        <begin position="186"/>
        <end position="187"/>
    </location>
    <ligand>
        <name>ATP</name>
        <dbReference type="ChEBI" id="CHEBI:30616"/>
    </ligand>
</feature>
<dbReference type="PROSITE" id="PS51165">
    <property type="entry name" value="THUMP"/>
    <property type="match status" value="1"/>
</dbReference>
<evidence type="ECO:0000256" key="17">
    <source>
        <dbReference type="ARBA" id="ARBA00077849"/>
    </source>
</evidence>
<keyword evidence="5 19" id="KW-0808">Transferase</keyword>
<dbReference type="PANTHER" id="PTHR43209">
    <property type="entry name" value="TRNA SULFURTRANSFERASE"/>
    <property type="match status" value="1"/>
</dbReference>
<evidence type="ECO:0000313" key="21">
    <source>
        <dbReference type="EMBL" id="MBC8539115.1"/>
    </source>
</evidence>
<evidence type="ECO:0000256" key="4">
    <source>
        <dbReference type="ARBA" id="ARBA00022555"/>
    </source>
</evidence>
<keyword evidence="22" id="KW-1185">Reference proteome</keyword>
<keyword evidence="3 19" id="KW-0963">Cytoplasm</keyword>
<feature type="binding site" evidence="19">
    <location>
        <position position="299"/>
    </location>
    <ligand>
        <name>ATP</name>
        <dbReference type="ChEBI" id="CHEBI:30616"/>
    </ligand>
</feature>
<dbReference type="GO" id="GO:0140741">
    <property type="term" value="F:tRNA-uracil-4 sulfurtransferase activity"/>
    <property type="evidence" value="ECO:0007669"/>
    <property type="project" value="UniProtKB-EC"/>
</dbReference>
<dbReference type="Gene3D" id="3.40.50.620">
    <property type="entry name" value="HUPs"/>
    <property type="match status" value="1"/>
</dbReference>
<evidence type="ECO:0000256" key="9">
    <source>
        <dbReference type="ARBA" id="ARBA00022977"/>
    </source>
</evidence>
<comment type="caution">
    <text evidence="21">The sequence shown here is derived from an EMBL/GenBank/DDBJ whole genome shotgun (WGS) entry which is preliminary data.</text>
</comment>
<dbReference type="EMBL" id="JACRSS010000005">
    <property type="protein sequence ID" value="MBC8539115.1"/>
    <property type="molecule type" value="Genomic_DNA"/>
</dbReference>
<dbReference type="InterPro" id="IPR014729">
    <property type="entry name" value="Rossmann-like_a/b/a_fold"/>
</dbReference>
<evidence type="ECO:0000256" key="16">
    <source>
        <dbReference type="ARBA" id="ARBA00075337"/>
    </source>
</evidence>
<evidence type="ECO:0000256" key="6">
    <source>
        <dbReference type="ARBA" id="ARBA00022741"/>
    </source>
</evidence>
<evidence type="ECO:0000256" key="2">
    <source>
        <dbReference type="ARBA" id="ARBA00004948"/>
    </source>
</evidence>
<keyword evidence="9 19" id="KW-0784">Thiamine biosynthesis</keyword>
<dbReference type="InterPro" id="IPR049962">
    <property type="entry name" value="THUMP_ThiI"/>
</dbReference>
<dbReference type="InterPro" id="IPR003720">
    <property type="entry name" value="tRNA_STrfase"/>
</dbReference>
<dbReference type="PANTHER" id="PTHR43209:SF1">
    <property type="entry name" value="TRNA SULFURTRANSFERASE"/>
    <property type="match status" value="1"/>
</dbReference>